<name>A0ABP0F8K6_CLALP</name>
<evidence type="ECO:0000256" key="11">
    <source>
        <dbReference type="SAM" id="MobiDB-lite"/>
    </source>
</evidence>
<proteinExistence type="inferred from homology"/>
<evidence type="ECO:0000256" key="9">
    <source>
        <dbReference type="PIRNR" id="PIRNR017222"/>
    </source>
</evidence>
<evidence type="ECO:0000256" key="10">
    <source>
        <dbReference type="SAM" id="Coils"/>
    </source>
</evidence>
<feature type="domain" description="Translation initiation factor beta propellor-like" evidence="12">
    <location>
        <begin position="213"/>
        <end position="406"/>
    </location>
</feature>
<keyword evidence="5" id="KW-0853">WD repeat</keyword>
<evidence type="ECO:0000259" key="12">
    <source>
        <dbReference type="Pfam" id="PF08662"/>
    </source>
</evidence>
<dbReference type="PANTHER" id="PTHR13227:SF0">
    <property type="entry name" value="EUKARYOTIC TRANSLATION INITIATION FACTOR 2A"/>
    <property type="match status" value="1"/>
</dbReference>
<keyword evidence="7 9" id="KW-0810">Translation regulation</keyword>
<feature type="region of interest" description="Disordered" evidence="11">
    <location>
        <begin position="462"/>
        <end position="494"/>
    </location>
</feature>
<dbReference type="InterPro" id="IPR015943">
    <property type="entry name" value="WD40/YVTN_repeat-like_dom_sf"/>
</dbReference>
<organism evidence="13 14">
    <name type="scientific">Clavelina lepadiformis</name>
    <name type="common">Light-bulb sea squirt</name>
    <name type="synonym">Ascidia lepadiformis</name>
    <dbReference type="NCBI Taxonomy" id="159417"/>
    <lineage>
        <taxon>Eukaryota</taxon>
        <taxon>Metazoa</taxon>
        <taxon>Chordata</taxon>
        <taxon>Tunicata</taxon>
        <taxon>Ascidiacea</taxon>
        <taxon>Aplousobranchia</taxon>
        <taxon>Clavelinidae</taxon>
        <taxon>Clavelina</taxon>
    </lineage>
</organism>
<evidence type="ECO:0000256" key="1">
    <source>
        <dbReference type="ARBA" id="ARBA00003993"/>
    </source>
</evidence>
<keyword evidence="10" id="KW-0175">Coiled coil</keyword>
<evidence type="ECO:0000313" key="13">
    <source>
        <dbReference type="EMBL" id="CAK8676030.1"/>
    </source>
</evidence>
<dbReference type="Proteomes" id="UP001642483">
    <property type="component" value="Unassembled WGS sequence"/>
</dbReference>
<accession>A0ABP0F8K6</accession>
<comment type="similarity">
    <text evidence="2 9">Belongs to the WD repeat EIF2A family.</text>
</comment>
<keyword evidence="14" id="KW-1185">Reference proteome</keyword>
<dbReference type="InterPro" id="IPR013979">
    <property type="entry name" value="TIF_beta_prop-like"/>
</dbReference>
<dbReference type="PIRSF" id="PIRSF017222">
    <property type="entry name" value="eIF2A"/>
    <property type="match status" value="1"/>
</dbReference>
<keyword evidence="6" id="KW-0677">Repeat</keyword>
<gene>
    <name evidence="13" type="ORF">CVLEPA_LOCUS5537</name>
</gene>
<evidence type="ECO:0000256" key="2">
    <source>
        <dbReference type="ARBA" id="ARBA00009573"/>
    </source>
</evidence>
<feature type="compositionally biased region" description="Basic residues" evidence="11">
    <location>
        <begin position="475"/>
        <end position="487"/>
    </location>
</feature>
<sequence>MLPLLAVRSSEDLSFLQWNVAQQVDCQKQKLTDGQCRIVKLSKNGKRIAWCDGSKVVIFDLNSRNVLLSLDVGRAYAMKFSPNENLFCVWEPYTVTKQHPNGIQNLQVWSIPLKKRLHVTVQKNMNGWEYKWLNRTNVCAKLVGSSVYFFNDDNFAEPIEKLHIEKLDSFEFSPNEQPPFHLSCFIRGSKGAPSSVRVFQYPKLKPDDVIANKSFFKADSVKMMWNPKGNALLVKATVDVDTTGESYYGEQSLHFISCSGETSIVQLSKKGPIYDAAWAPNSTQFCVVFGFMPAKACIFNLKCNQLFEFGATPKNECYFNPQGNLLALAGFGNLRGNIEIWDFERKTQISQYTSPDTTYFEWCANGTHFITATTSPRLRVGNGYKLWHYAGGVCYEQQSAGDLYEVKWQPVPDETFPPPVITVTNKKIKDTLKDSKPAAYVPPHARGNPNYNATICKQDDGSLVTEPEQLSKSAQKNKKKREMKKSKQMMDQSNMSSEQKDAIQMAKYLLNDSAQSQSIASDLNETEKKIKALKKKLQAIEKLKMQQNQGKQLEKNQIEKLNTEYALLEELKKLEL</sequence>
<evidence type="ECO:0000313" key="14">
    <source>
        <dbReference type="Proteomes" id="UP001642483"/>
    </source>
</evidence>
<feature type="coiled-coil region" evidence="10">
    <location>
        <begin position="516"/>
        <end position="571"/>
    </location>
</feature>
<keyword evidence="8 9" id="KW-0648">Protein biosynthesis</keyword>
<evidence type="ECO:0000256" key="6">
    <source>
        <dbReference type="ARBA" id="ARBA00022737"/>
    </source>
</evidence>
<dbReference type="Pfam" id="PF08662">
    <property type="entry name" value="eIF2A"/>
    <property type="match status" value="1"/>
</dbReference>
<comment type="caution">
    <text evidence="13">The sequence shown here is derived from an EMBL/GenBank/DDBJ whole genome shotgun (WGS) entry which is preliminary data.</text>
</comment>
<evidence type="ECO:0000256" key="4">
    <source>
        <dbReference type="ARBA" id="ARBA00022540"/>
    </source>
</evidence>
<feature type="region of interest" description="Disordered" evidence="11">
    <location>
        <begin position="437"/>
        <end position="456"/>
    </location>
</feature>
<dbReference type="EMBL" id="CAWYQH010000024">
    <property type="protein sequence ID" value="CAK8676030.1"/>
    <property type="molecule type" value="Genomic_DNA"/>
</dbReference>
<reference evidence="13 14" key="1">
    <citation type="submission" date="2024-02" db="EMBL/GenBank/DDBJ databases">
        <authorList>
            <person name="Daric V."/>
            <person name="Darras S."/>
        </authorList>
    </citation>
    <scope>NUCLEOTIDE SEQUENCE [LARGE SCALE GENOMIC DNA]</scope>
</reference>
<dbReference type="SUPFAM" id="SSF82171">
    <property type="entry name" value="DPP6 N-terminal domain-like"/>
    <property type="match status" value="1"/>
</dbReference>
<dbReference type="InterPro" id="IPR011387">
    <property type="entry name" value="TIF2A"/>
</dbReference>
<dbReference type="Gene3D" id="2.130.10.10">
    <property type="entry name" value="YVTN repeat-like/Quinoprotein amine dehydrogenase"/>
    <property type="match status" value="1"/>
</dbReference>
<evidence type="ECO:0000256" key="3">
    <source>
        <dbReference type="ARBA" id="ARBA00013819"/>
    </source>
</evidence>
<keyword evidence="4 9" id="KW-0396">Initiation factor</keyword>
<evidence type="ECO:0000256" key="5">
    <source>
        <dbReference type="ARBA" id="ARBA00022574"/>
    </source>
</evidence>
<protein>
    <recommendedName>
        <fullName evidence="3 9">Eukaryotic translation initiation factor 2A</fullName>
        <shortName evidence="9">eIF-2A</shortName>
    </recommendedName>
</protein>
<evidence type="ECO:0000256" key="7">
    <source>
        <dbReference type="ARBA" id="ARBA00022845"/>
    </source>
</evidence>
<evidence type="ECO:0000256" key="8">
    <source>
        <dbReference type="ARBA" id="ARBA00022917"/>
    </source>
</evidence>
<comment type="function">
    <text evidence="1 9">Functions in the early steps of protein synthesis of a small number of specific mRNAs. Acts by directing the binding of methionyl-tRNAi to 40S ribosomal subunits. In contrast to the eIF-2 complex, it binds methionyl-tRNAi to 40S subunits in a codon-dependent manner, whereas the eIF-2 complex binds methionyl-tRNAi to 40S subunits in a GTP-dependent manner.</text>
</comment>
<dbReference type="PANTHER" id="PTHR13227">
    <property type="entry name" value="EUKARYOTIC TRANSLATION INITIATION FACTOR 2A"/>
    <property type="match status" value="1"/>
</dbReference>